<protein>
    <submittedName>
        <fullName evidence="2">Uncharacterized protein</fullName>
    </submittedName>
</protein>
<accession>A0A401Z4S6</accession>
<dbReference type="Proteomes" id="UP000286931">
    <property type="component" value="Unassembled WGS sequence"/>
</dbReference>
<dbReference type="EMBL" id="BIFH01000053">
    <property type="protein sequence ID" value="GCE01850.1"/>
    <property type="molecule type" value="Genomic_DNA"/>
</dbReference>
<evidence type="ECO:0000256" key="1">
    <source>
        <dbReference type="SAM" id="Phobius"/>
    </source>
</evidence>
<keyword evidence="3" id="KW-1185">Reference proteome</keyword>
<keyword evidence="1" id="KW-0472">Membrane</keyword>
<sequence>MVNEFLMGVLSSLAATGLTVTLAVLWSGRFRWLLIRAVSRLTRGDFGQTWPTKVEADEDFRRELARARRVDLLTGRGNELQRDTFAPLLAAAGTTGRQVRLLLPCTGTGQDARWTTDREAELATFDRSHGSGLLHTQIETNVAFVAPYTSAGTIELRRFDAPHIGRVCLTERAAYFTPYSAHEHGRHCAVVKYPVSSPMYRTLERIFAKTWESST</sequence>
<comment type="caution">
    <text evidence="2">The sequence shown here is derived from an EMBL/GenBank/DDBJ whole genome shotgun (WGS) entry which is preliminary data.</text>
</comment>
<reference evidence="2 3" key="1">
    <citation type="submission" date="2018-12" db="EMBL/GenBank/DDBJ databases">
        <title>Draft genome sequence of Embleya hyalina NBRC 13850T.</title>
        <authorList>
            <person name="Komaki H."/>
            <person name="Hosoyama A."/>
            <person name="Kimura A."/>
            <person name="Ichikawa N."/>
            <person name="Tamura T."/>
        </authorList>
    </citation>
    <scope>NUCLEOTIDE SEQUENCE [LARGE SCALE GENOMIC DNA]</scope>
    <source>
        <strain evidence="2 3">NBRC 13850</strain>
    </source>
</reference>
<feature type="transmembrane region" description="Helical" evidence="1">
    <location>
        <begin position="6"/>
        <end position="26"/>
    </location>
</feature>
<keyword evidence="1" id="KW-1133">Transmembrane helix</keyword>
<keyword evidence="1" id="KW-0812">Transmembrane</keyword>
<organism evidence="2 3">
    <name type="scientific">Embleya hyalina</name>
    <dbReference type="NCBI Taxonomy" id="516124"/>
    <lineage>
        <taxon>Bacteria</taxon>
        <taxon>Bacillati</taxon>
        <taxon>Actinomycetota</taxon>
        <taxon>Actinomycetes</taxon>
        <taxon>Kitasatosporales</taxon>
        <taxon>Streptomycetaceae</taxon>
        <taxon>Embleya</taxon>
    </lineage>
</organism>
<evidence type="ECO:0000313" key="3">
    <source>
        <dbReference type="Proteomes" id="UP000286931"/>
    </source>
</evidence>
<dbReference type="AlphaFoldDB" id="A0A401Z4S6"/>
<proteinExistence type="predicted"/>
<gene>
    <name evidence="2" type="ORF">EHYA_09624</name>
</gene>
<name>A0A401Z4S6_9ACTN</name>
<evidence type="ECO:0000313" key="2">
    <source>
        <dbReference type="EMBL" id="GCE01850.1"/>
    </source>
</evidence>